<dbReference type="Proteomes" id="UP000789702">
    <property type="component" value="Unassembled WGS sequence"/>
</dbReference>
<evidence type="ECO:0000313" key="2">
    <source>
        <dbReference type="Proteomes" id="UP000789702"/>
    </source>
</evidence>
<evidence type="ECO:0000313" key="1">
    <source>
        <dbReference type="EMBL" id="CAG8618900.1"/>
    </source>
</evidence>
<comment type="caution">
    <text evidence="1">The sequence shown here is derived from an EMBL/GenBank/DDBJ whole genome shotgun (WGS) entry which is preliminary data.</text>
</comment>
<gene>
    <name evidence="1" type="ORF">DHETER_LOCUS7933</name>
</gene>
<sequence length="63" mass="7622">ERRILKREYQLGRRNPMYLPVQLEKSKMDKRYKPWIVLKDQDSTALVIGRVLEANGEDTYFKH</sequence>
<accession>A0ACA9N1X1</accession>
<name>A0ACA9N1X1_9GLOM</name>
<protein>
    <submittedName>
        <fullName evidence="1">11311_t:CDS:1</fullName>
    </submittedName>
</protein>
<proteinExistence type="predicted"/>
<feature type="non-terminal residue" evidence="1">
    <location>
        <position position="1"/>
    </location>
</feature>
<organism evidence="1 2">
    <name type="scientific">Dentiscutata heterogama</name>
    <dbReference type="NCBI Taxonomy" id="1316150"/>
    <lineage>
        <taxon>Eukaryota</taxon>
        <taxon>Fungi</taxon>
        <taxon>Fungi incertae sedis</taxon>
        <taxon>Mucoromycota</taxon>
        <taxon>Glomeromycotina</taxon>
        <taxon>Glomeromycetes</taxon>
        <taxon>Diversisporales</taxon>
        <taxon>Gigasporaceae</taxon>
        <taxon>Dentiscutata</taxon>
    </lineage>
</organism>
<reference evidence="1" key="1">
    <citation type="submission" date="2021-06" db="EMBL/GenBank/DDBJ databases">
        <authorList>
            <person name="Kallberg Y."/>
            <person name="Tangrot J."/>
            <person name="Rosling A."/>
        </authorList>
    </citation>
    <scope>NUCLEOTIDE SEQUENCE</scope>
    <source>
        <strain evidence="1">IL203A</strain>
    </source>
</reference>
<keyword evidence="2" id="KW-1185">Reference proteome</keyword>
<dbReference type="EMBL" id="CAJVPU010011925">
    <property type="protein sequence ID" value="CAG8618900.1"/>
    <property type="molecule type" value="Genomic_DNA"/>
</dbReference>